<dbReference type="Gene3D" id="3.10.580.10">
    <property type="entry name" value="CBS-domain"/>
    <property type="match status" value="1"/>
</dbReference>
<comment type="caution">
    <text evidence="5">The sequence shown here is derived from an EMBL/GenBank/DDBJ whole genome shotgun (WGS) entry which is preliminary data.</text>
</comment>
<dbReference type="PANTHER" id="PTHR43080:SF29">
    <property type="entry name" value="OS02G0818000 PROTEIN"/>
    <property type="match status" value="1"/>
</dbReference>
<dbReference type="Pfam" id="PF04972">
    <property type="entry name" value="BON"/>
    <property type="match status" value="1"/>
</dbReference>
<dbReference type="PANTHER" id="PTHR43080">
    <property type="entry name" value="CBS DOMAIN-CONTAINING PROTEIN CBSX3, MITOCHONDRIAL"/>
    <property type="match status" value="1"/>
</dbReference>
<dbReference type="InterPro" id="IPR000644">
    <property type="entry name" value="CBS_dom"/>
</dbReference>
<feature type="domain" description="CBS" evidence="4">
    <location>
        <begin position="93"/>
        <end position="149"/>
    </location>
</feature>
<dbReference type="Gene3D" id="3.30.1340.30">
    <property type="match status" value="1"/>
</dbReference>
<evidence type="ECO:0000313" key="6">
    <source>
        <dbReference type="Proteomes" id="UP000660680"/>
    </source>
</evidence>
<name>A0A918GCT4_9PSEU</name>
<dbReference type="InterPro" id="IPR046342">
    <property type="entry name" value="CBS_dom_sf"/>
</dbReference>
<evidence type="ECO:0000313" key="5">
    <source>
        <dbReference type="EMBL" id="GGS28696.1"/>
    </source>
</evidence>
<keyword evidence="6" id="KW-1185">Reference proteome</keyword>
<sequence length="228" mass="24398">MREPTVASLMTDQVITATPDTRFKDLVALLAENAISAVPVVDDGRVVGVVSEADLLPKEEYRGGADDPPGLFAGKAARKRWAQAHALTAADLMTTPVRTIRPDARAAAAAHAMAEAGVRRLFVVSPDGALVGVLSRRDLLKVFVRRDDELVAAIRDEVLGRSLWLTPGTVDVDVKDGVVTIRGEVERRSEVGIAGYLASVTPGVVAVHNHISATWDDTVPPRREDVRG</sequence>
<dbReference type="InterPro" id="IPR051257">
    <property type="entry name" value="Diverse_CBS-Domain"/>
</dbReference>
<feature type="domain" description="BON" evidence="3">
    <location>
        <begin position="147"/>
        <end position="215"/>
    </location>
</feature>
<protein>
    <recommendedName>
        <fullName evidence="7">CBS domain-containing protein</fullName>
    </recommendedName>
</protein>
<dbReference type="Pfam" id="PF00571">
    <property type="entry name" value="CBS"/>
    <property type="match status" value="2"/>
</dbReference>
<feature type="domain" description="CBS" evidence="4">
    <location>
        <begin position="10"/>
        <end position="68"/>
    </location>
</feature>
<dbReference type="SMART" id="SM00116">
    <property type="entry name" value="CBS"/>
    <property type="match status" value="2"/>
</dbReference>
<organism evidence="5 6">
    <name type="scientific">Actinokineospora fastidiosa</name>
    <dbReference type="NCBI Taxonomy" id="1816"/>
    <lineage>
        <taxon>Bacteria</taxon>
        <taxon>Bacillati</taxon>
        <taxon>Actinomycetota</taxon>
        <taxon>Actinomycetes</taxon>
        <taxon>Pseudonocardiales</taxon>
        <taxon>Pseudonocardiaceae</taxon>
        <taxon>Actinokineospora</taxon>
    </lineage>
</organism>
<accession>A0A918GCT4</accession>
<evidence type="ECO:0000256" key="1">
    <source>
        <dbReference type="ARBA" id="ARBA00023122"/>
    </source>
</evidence>
<reference evidence="5" key="1">
    <citation type="journal article" date="2014" name="Int. J. Syst. Evol. Microbiol.">
        <title>Complete genome sequence of Corynebacterium casei LMG S-19264T (=DSM 44701T), isolated from a smear-ripened cheese.</title>
        <authorList>
            <consortium name="US DOE Joint Genome Institute (JGI-PGF)"/>
            <person name="Walter F."/>
            <person name="Albersmeier A."/>
            <person name="Kalinowski J."/>
            <person name="Ruckert C."/>
        </authorList>
    </citation>
    <scope>NUCLEOTIDE SEQUENCE</scope>
    <source>
        <strain evidence="5">JCM 3276</strain>
    </source>
</reference>
<proteinExistence type="predicted"/>
<dbReference type="PIRSF" id="PIRSF036990">
    <property type="entry name" value="UCP036990_CBS_BON"/>
    <property type="match status" value="1"/>
</dbReference>
<dbReference type="Proteomes" id="UP000660680">
    <property type="component" value="Unassembled WGS sequence"/>
</dbReference>
<evidence type="ECO:0000259" key="3">
    <source>
        <dbReference type="PROSITE" id="PS50914"/>
    </source>
</evidence>
<keyword evidence="1 2" id="KW-0129">CBS domain</keyword>
<gene>
    <name evidence="5" type="ORF">GCM10010171_22270</name>
</gene>
<dbReference type="AlphaFoldDB" id="A0A918GCT4"/>
<evidence type="ECO:0000259" key="4">
    <source>
        <dbReference type="PROSITE" id="PS51371"/>
    </source>
</evidence>
<dbReference type="InterPro" id="IPR017080">
    <property type="entry name" value="UCP036990_CBS_BON"/>
</dbReference>
<dbReference type="SUPFAM" id="SSF54631">
    <property type="entry name" value="CBS-domain pair"/>
    <property type="match status" value="1"/>
</dbReference>
<evidence type="ECO:0000256" key="2">
    <source>
        <dbReference type="PROSITE-ProRule" id="PRU00703"/>
    </source>
</evidence>
<dbReference type="PROSITE" id="PS51371">
    <property type="entry name" value="CBS"/>
    <property type="match status" value="2"/>
</dbReference>
<dbReference type="InterPro" id="IPR007055">
    <property type="entry name" value="BON_dom"/>
</dbReference>
<reference evidence="5" key="2">
    <citation type="submission" date="2020-09" db="EMBL/GenBank/DDBJ databases">
        <authorList>
            <person name="Sun Q."/>
            <person name="Ohkuma M."/>
        </authorList>
    </citation>
    <scope>NUCLEOTIDE SEQUENCE</scope>
    <source>
        <strain evidence="5">JCM 3276</strain>
    </source>
</reference>
<dbReference type="PROSITE" id="PS50914">
    <property type="entry name" value="BON"/>
    <property type="match status" value="1"/>
</dbReference>
<dbReference type="EMBL" id="BMRB01000002">
    <property type="protein sequence ID" value="GGS28696.1"/>
    <property type="molecule type" value="Genomic_DNA"/>
</dbReference>
<evidence type="ECO:0008006" key="7">
    <source>
        <dbReference type="Google" id="ProtNLM"/>
    </source>
</evidence>